<sequence>MTSFNYDEYYKNLGDSVNKTMDKYLTPDPNFPELLNEVIRYSVFAGGKRLRPVLLLATLEAFGIESTPLLPAAAALEFLHTYSLIHDDLPAMDNDDYRRGKLTSHKRFGEAAAILAGDGLLALAFRAIVDCLIEPDLLILMIKELAEASGVRGMVAGQMADMYYEHKTVTPDMLEFIHEHKTAAMIAAPLRMGAIAASASDESIALLTEFGYSIGLAFQVMDDLLDVIGNDQELGKRSRVDEERGKATYVSVYGIEESKKLVDKQTAHAISLIQHVKELEHPEYLIGIAKYLSKRSQ</sequence>
<gene>
    <name evidence="13" type="ORF">MM817_01406</name>
</gene>
<dbReference type="Gene3D" id="1.10.600.10">
    <property type="entry name" value="Farnesyl Diphosphate Synthase"/>
    <property type="match status" value="1"/>
</dbReference>
<proteinExistence type="inferred from homology"/>
<evidence type="ECO:0000256" key="11">
    <source>
        <dbReference type="ARBA" id="ARBA00049399"/>
    </source>
</evidence>
<keyword evidence="7" id="KW-0460">Magnesium</keyword>
<dbReference type="NCBIfam" id="NF045485">
    <property type="entry name" value="FPPsyn"/>
    <property type="match status" value="1"/>
</dbReference>
<dbReference type="InterPro" id="IPR053378">
    <property type="entry name" value="Prenyl_diphosphate_synthase"/>
</dbReference>
<dbReference type="GO" id="GO:0004337">
    <property type="term" value="F:(2E,6E)-farnesyl diphosphate synthase activity"/>
    <property type="evidence" value="ECO:0007669"/>
    <property type="project" value="UniProtKB-EC"/>
</dbReference>
<dbReference type="PROSITE" id="PS00723">
    <property type="entry name" value="POLYPRENYL_SYNTHASE_1"/>
    <property type="match status" value="1"/>
</dbReference>
<dbReference type="CDD" id="cd00685">
    <property type="entry name" value="Trans_IPPS_HT"/>
    <property type="match status" value="1"/>
</dbReference>
<dbReference type="InterPro" id="IPR008949">
    <property type="entry name" value="Isoprenoid_synthase_dom_sf"/>
</dbReference>
<name>A0A9X1V7J8_9BACL</name>
<dbReference type="PROSITE" id="PS00444">
    <property type="entry name" value="POLYPRENYL_SYNTHASE_2"/>
    <property type="match status" value="1"/>
</dbReference>
<comment type="similarity">
    <text evidence="2 12">Belongs to the FPP/GGPP synthase family.</text>
</comment>
<evidence type="ECO:0000256" key="12">
    <source>
        <dbReference type="RuleBase" id="RU004466"/>
    </source>
</evidence>
<dbReference type="InterPro" id="IPR033749">
    <property type="entry name" value="Polyprenyl_synt_CS"/>
</dbReference>
<accession>A0A9X1V7J8</accession>
<dbReference type="GO" id="GO:0016114">
    <property type="term" value="P:terpenoid biosynthetic process"/>
    <property type="evidence" value="ECO:0007669"/>
    <property type="project" value="UniProtKB-ARBA"/>
</dbReference>
<keyword evidence="5 12" id="KW-0808">Transferase</keyword>
<keyword evidence="14" id="KW-1185">Reference proteome</keyword>
<dbReference type="Proteomes" id="UP001139263">
    <property type="component" value="Unassembled WGS sequence"/>
</dbReference>
<dbReference type="SUPFAM" id="SSF48576">
    <property type="entry name" value="Terpenoid synthases"/>
    <property type="match status" value="1"/>
</dbReference>
<evidence type="ECO:0000256" key="1">
    <source>
        <dbReference type="ARBA" id="ARBA00001946"/>
    </source>
</evidence>
<dbReference type="EMBL" id="JALBUF010000003">
    <property type="protein sequence ID" value="MCI0183136.1"/>
    <property type="molecule type" value="Genomic_DNA"/>
</dbReference>
<evidence type="ECO:0000256" key="5">
    <source>
        <dbReference type="ARBA" id="ARBA00022679"/>
    </source>
</evidence>
<dbReference type="SFLD" id="SFLDS00005">
    <property type="entry name" value="Isoprenoid_Synthase_Type_I"/>
    <property type="match status" value="1"/>
</dbReference>
<comment type="catalytic activity">
    <reaction evidence="11">
        <text>isopentenyl diphosphate + (2E)-geranyl diphosphate = (2E,6E)-farnesyl diphosphate + diphosphate</text>
        <dbReference type="Rhea" id="RHEA:19361"/>
        <dbReference type="ChEBI" id="CHEBI:33019"/>
        <dbReference type="ChEBI" id="CHEBI:58057"/>
        <dbReference type="ChEBI" id="CHEBI:128769"/>
        <dbReference type="ChEBI" id="CHEBI:175763"/>
        <dbReference type="EC" id="2.5.1.10"/>
    </reaction>
</comment>
<dbReference type="SFLD" id="SFLDG01017">
    <property type="entry name" value="Polyprenyl_Transferase_Like"/>
    <property type="match status" value="1"/>
</dbReference>
<evidence type="ECO:0000256" key="10">
    <source>
        <dbReference type="ARBA" id="ARBA00032873"/>
    </source>
</evidence>
<evidence type="ECO:0000256" key="8">
    <source>
        <dbReference type="ARBA" id="ARBA00023229"/>
    </source>
</evidence>
<evidence type="ECO:0000256" key="9">
    <source>
        <dbReference type="ARBA" id="ARBA00032380"/>
    </source>
</evidence>
<evidence type="ECO:0000313" key="13">
    <source>
        <dbReference type="EMBL" id="MCI0183136.1"/>
    </source>
</evidence>
<evidence type="ECO:0000256" key="7">
    <source>
        <dbReference type="ARBA" id="ARBA00022842"/>
    </source>
</evidence>
<dbReference type="FunFam" id="1.10.600.10:FF:000001">
    <property type="entry name" value="Geranylgeranyl diphosphate synthase"/>
    <property type="match status" value="1"/>
</dbReference>
<dbReference type="AlphaFoldDB" id="A0A9X1V7J8"/>
<evidence type="ECO:0000313" key="14">
    <source>
        <dbReference type="Proteomes" id="UP001139263"/>
    </source>
</evidence>
<keyword evidence="6" id="KW-0479">Metal-binding</keyword>
<dbReference type="EC" id="2.5.1.10" evidence="3"/>
<evidence type="ECO:0000256" key="4">
    <source>
        <dbReference type="ARBA" id="ARBA00015100"/>
    </source>
</evidence>
<evidence type="ECO:0000256" key="3">
    <source>
        <dbReference type="ARBA" id="ARBA00012439"/>
    </source>
</evidence>
<dbReference type="GO" id="GO:0005737">
    <property type="term" value="C:cytoplasm"/>
    <property type="evidence" value="ECO:0007669"/>
    <property type="project" value="UniProtKB-ARBA"/>
</dbReference>
<dbReference type="Pfam" id="PF00348">
    <property type="entry name" value="polyprenyl_synt"/>
    <property type="match status" value="1"/>
</dbReference>
<protein>
    <recommendedName>
        <fullName evidence="4">Farnesyl diphosphate synthase</fullName>
        <ecNumber evidence="3">2.5.1.10</ecNumber>
    </recommendedName>
    <alternativeName>
        <fullName evidence="10">(2E,6E)-farnesyl diphosphate synthase</fullName>
    </alternativeName>
    <alternativeName>
        <fullName evidence="9">Geranyltranstransferase</fullName>
    </alternativeName>
</protein>
<keyword evidence="8" id="KW-0414">Isoprene biosynthesis</keyword>
<evidence type="ECO:0000256" key="6">
    <source>
        <dbReference type="ARBA" id="ARBA00022723"/>
    </source>
</evidence>
<dbReference type="GO" id="GO:0046872">
    <property type="term" value="F:metal ion binding"/>
    <property type="evidence" value="ECO:0007669"/>
    <property type="project" value="UniProtKB-KW"/>
</dbReference>
<organism evidence="13 14">
    <name type="scientific">Sulfoacidibacillus ferrooxidans</name>
    <dbReference type="NCBI Taxonomy" id="2005001"/>
    <lineage>
        <taxon>Bacteria</taxon>
        <taxon>Bacillati</taxon>
        <taxon>Bacillota</taxon>
        <taxon>Bacilli</taxon>
        <taxon>Bacillales</taxon>
        <taxon>Alicyclobacillaceae</taxon>
        <taxon>Sulfoacidibacillus</taxon>
    </lineage>
</organism>
<evidence type="ECO:0000256" key="2">
    <source>
        <dbReference type="ARBA" id="ARBA00006706"/>
    </source>
</evidence>
<dbReference type="PANTHER" id="PTHR43281">
    <property type="entry name" value="FARNESYL DIPHOSPHATE SYNTHASE"/>
    <property type="match status" value="1"/>
</dbReference>
<comment type="caution">
    <text evidence="13">The sequence shown here is derived from an EMBL/GenBank/DDBJ whole genome shotgun (WGS) entry which is preliminary data.</text>
</comment>
<dbReference type="RefSeq" id="WP_241713008.1">
    <property type="nucleotide sequence ID" value="NZ_JALBUF010000003.1"/>
</dbReference>
<reference evidence="13" key="1">
    <citation type="submission" date="2022-03" db="EMBL/GenBank/DDBJ databases">
        <title>Draft Genome Sequence of Firmicute Strain S0AB, a Heterotrophic Iron/Sulfur-Oxidizing Extreme Acidophile.</title>
        <authorList>
            <person name="Vergara E."/>
            <person name="Pakostova E."/>
            <person name="Johnson D.B."/>
            <person name="Holmes D.S."/>
        </authorList>
    </citation>
    <scope>NUCLEOTIDE SEQUENCE</scope>
    <source>
        <strain evidence="13">S0AB</strain>
    </source>
</reference>
<comment type="cofactor">
    <cofactor evidence="1">
        <name>Mg(2+)</name>
        <dbReference type="ChEBI" id="CHEBI:18420"/>
    </cofactor>
</comment>
<dbReference type="PANTHER" id="PTHR43281:SF1">
    <property type="entry name" value="FARNESYL DIPHOSPHATE SYNTHASE"/>
    <property type="match status" value="1"/>
</dbReference>
<dbReference type="InterPro" id="IPR000092">
    <property type="entry name" value="Polyprenyl_synt"/>
</dbReference>